<accession>A0A9W4N3E8</accession>
<dbReference type="EMBL" id="CAJVPD010000049">
    <property type="protein sequence ID" value="CAG8272148.1"/>
    <property type="molecule type" value="Genomic_DNA"/>
</dbReference>
<name>A0A9W4N3E8_9EURO</name>
<dbReference type="Proteomes" id="UP001152592">
    <property type="component" value="Unassembled WGS sequence"/>
</dbReference>
<organism evidence="1 2">
    <name type="scientific">Penicillium salamii</name>
    <dbReference type="NCBI Taxonomy" id="1612424"/>
    <lineage>
        <taxon>Eukaryota</taxon>
        <taxon>Fungi</taxon>
        <taxon>Dikarya</taxon>
        <taxon>Ascomycota</taxon>
        <taxon>Pezizomycotina</taxon>
        <taxon>Eurotiomycetes</taxon>
        <taxon>Eurotiomycetidae</taxon>
        <taxon>Eurotiales</taxon>
        <taxon>Aspergillaceae</taxon>
        <taxon>Penicillium</taxon>
    </lineage>
</organism>
<evidence type="ECO:0000313" key="2">
    <source>
        <dbReference type="Proteomes" id="UP001152592"/>
    </source>
</evidence>
<gene>
    <name evidence="1" type="ORF">PSALAMII_LOCUS1192</name>
</gene>
<sequence length="124" mass="13855">MMRQLLPKKYHDDKYTAYAGLTNKTIMTNPTLKTIDKALSNPKSLNDNKAIADACGSGYIVAKWDDTECGKLSCYYKKPIYCPTASTPKNCNWRSDNIDNTSVSSDYNAQCKSREINIVGIKSL</sequence>
<reference evidence="1" key="1">
    <citation type="submission" date="2021-07" db="EMBL/GenBank/DDBJ databases">
        <authorList>
            <person name="Branca A.L. A."/>
        </authorList>
    </citation>
    <scope>NUCLEOTIDE SEQUENCE</scope>
</reference>
<protein>
    <submittedName>
        <fullName evidence="1">Uncharacterized protein</fullName>
    </submittedName>
</protein>
<proteinExistence type="predicted"/>
<comment type="caution">
    <text evidence="1">The sequence shown here is derived from an EMBL/GenBank/DDBJ whole genome shotgun (WGS) entry which is preliminary data.</text>
</comment>
<evidence type="ECO:0000313" key="1">
    <source>
        <dbReference type="EMBL" id="CAG8272148.1"/>
    </source>
</evidence>
<dbReference type="AlphaFoldDB" id="A0A9W4N3E8"/>
<dbReference type="OrthoDB" id="48317at2759"/>